<keyword evidence="2" id="KW-1185">Reference proteome</keyword>
<evidence type="ECO:0008006" key="3">
    <source>
        <dbReference type="Google" id="ProtNLM"/>
    </source>
</evidence>
<organism evidence="1 2">
    <name type="scientific">Phanerochaete sordida</name>
    <dbReference type="NCBI Taxonomy" id="48140"/>
    <lineage>
        <taxon>Eukaryota</taxon>
        <taxon>Fungi</taxon>
        <taxon>Dikarya</taxon>
        <taxon>Basidiomycota</taxon>
        <taxon>Agaricomycotina</taxon>
        <taxon>Agaricomycetes</taxon>
        <taxon>Polyporales</taxon>
        <taxon>Phanerochaetaceae</taxon>
        <taxon>Phanerochaete</taxon>
    </lineage>
</organism>
<evidence type="ECO:0000313" key="1">
    <source>
        <dbReference type="EMBL" id="GJE98182.1"/>
    </source>
</evidence>
<evidence type="ECO:0000313" key="2">
    <source>
        <dbReference type="Proteomes" id="UP000703269"/>
    </source>
</evidence>
<comment type="caution">
    <text evidence="1">The sequence shown here is derived from an EMBL/GenBank/DDBJ whole genome shotgun (WGS) entry which is preliminary data.</text>
</comment>
<protein>
    <recommendedName>
        <fullName evidence="3">Heterokaryon incompatibility domain-containing protein</fullName>
    </recommendedName>
</protein>
<name>A0A9P3GMK5_9APHY</name>
<dbReference type="EMBL" id="BPQB01000083">
    <property type="protein sequence ID" value="GJE98182.1"/>
    <property type="molecule type" value="Genomic_DNA"/>
</dbReference>
<dbReference type="OrthoDB" id="2957144at2759"/>
<dbReference type="Proteomes" id="UP000703269">
    <property type="component" value="Unassembled WGS sequence"/>
</dbReference>
<proteinExistence type="predicted"/>
<dbReference type="AlphaFoldDB" id="A0A9P3GMK5"/>
<sequence>MTRLWEEEGADLERVTDEARIFVWGIIQMAEQGIAEQLLFNSATSGKSGRCFSLIPSPRSLIPLQWAHFGPGAISDALANTPCHTLDVDGVLRTLNDVLGSDHTLAMPGLRPCLEHFLCTSQDFGYLYGIFRGHWHADFVCLLSDLSRKQVRDEEMRRNVLREGYIKDSNIRPRRAWDLYSNRVLPYYALPSHPCVQIPDNLWTVSHSWVSPEERAEVWTPINGSKWPVPLPHATSLDHIRVELLNFGAEYVWLDVLCLRQKGRPEDEEQRKDEWKLDVPTIGSIYALPSVPCITYFNGLGLVADASEEASSSDRHWYNRVWTVQEYSTAWLPGGATGASSTAHESLYCRYSITMNPVELASRNNPSSDLFTLSYVYDMMRKRHATTELDRVFGLAYVFGCKTLPVYDEGCSPDLALAMLFKHIPASTRTSIFLQHIEAHPDDTAILLSILPSWNQLMGWAMVPA</sequence>
<reference evidence="1 2" key="1">
    <citation type="submission" date="2021-08" db="EMBL/GenBank/DDBJ databases">
        <title>Draft Genome Sequence of Phanerochaete sordida strain YK-624.</title>
        <authorList>
            <person name="Mori T."/>
            <person name="Dohra H."/>
            <person name="Suzuki T."/>
            <person name="Kawagishi H."/>
            <person name="Hirai H."/>
        </authorList>
    </citation>
    <scope>NUCLEOTIDE SEQUENCE [LARGE SCALE GENOMIC DNA]</scope>
    <source>
        <strain evidence="1 2">YK-624</strain>
    </source>
</reference>
<gene>
    <name evidence="1" type="ORF">PsYK624_144040</name>
</gene>
<accession>A0A9P3GMK5</accession>